<comment type="similarity">
    <text evidence="3">Belongs to the class-V pyridoxal-phosphate-dependent aminotransferase family.</text>
</comment>
<dbReference type="SUPFAM" id="SSF53383">
    <property type="entry name" value="PLP-dependent transferases"/>
    <property type="match status" value="1"/>
</dbReference>
<dbReference type="PANTHER" id="PTHR21152:SF40">
    <property type="entry name" value="ALANINE--GLYOXYLATE AMINOTRANSFERASE"/>
    <property type="match status" value="1"/>
</dbReference>
<dbReference type="InterPro" id="IPR015421">
    <property type="entry name" value="PyrdxlP-dep_Trfase_major"/>
</dbReference>
<evidence type="ECO:0000313" key="7">
    <source>
        <dbReference type="Proteomes" id="UP000494322"/>
    </source>
</evidence>
<name>A0A6J5JEY6_9BURK</name>
<reference evidence="6 7" key="1">
    <citation type="submission" date="2020-04" db="EMBL/GenBank/DDBJ databases">
        <authorList>
            <person name="Depoorter E."/>
        </authorList>
    </citation>
    <scope>NUCLEOTIDE SEQUENCE [LARGE SCALE GENOMIC DNA]</scope>
    <source>
        <strain evidence="6 7">BCC0132</strain>
    </source>
</reference>
<dbReference type="InterPro" id="IPR020578">
    <property type="entry name" value="Aminotrans_V_PyrdxlP_BS"/>
</dbReference>
<dbReference type="Proteomes" id="UP000494322">
    <property type="component" value="Unassembled WGS sequence"/>
</dbReference>
<evidence type="ECO:0000313" key="6">
    <source>
        <dbReference type="EMBL" id="CAB3970244.1"/>
    </source>
</evidence>
<evidence type="ECO:0000256" key="1">
    <source>
        <dbReference type="ARBA" id="ARBA00001933"/>
    </source>
</evidence>
<gene>
    <name evidence="6" type="ORF">BCO9919_04194</name>
</gene>
<comment type="cofactor">
    <cofactor evidence="1 4">
        <name>pyridoxal 5'-phosphate</name>
        <dbReference type="ChEBI" id="CHEBI:597326"/>
    </cofactor>
</comment>
<dbReference type="GO" id="GO:0008453">
    <property type="term" value="F:alanine-glyoxylate transaminase activity"/>
    <property type="evidence" value="ECO:0007669"/>
    <property type="project" value="TreeGrafter"/>
</dbReference>
<dbReference type="EMBL" id="CABWIK020000026">
    <property type="protein sequence ID" value="CAB3970244.1"/>
    <property type="molecule type" value="Genomic_DNA"/>
</dbReference>
<dbReference type="AlphaFoldDB" id="A0A6J5JEY6"/>
<keyword evidence="2" id="KW-0663">Pyridoxal phosphate</keyword>
<dbReference type="InterPro" id="IPR015424">
    <property type="entry name" value="PyrdxlP-dep_Trfase"/>
</dbReference>
<dbReference type="Gene3D" id="3.40.640.10">
    <property type="entry name" value="Type I PLP-dependent aspartate aminotransferase-like (Major domain)"/>
    <property type="match status" value="1"/>
</dbReference>
<dbReference type="PANTHER" id="PTHR21152">
    <property type="entry name" value="AMINOTRANSFERASE CLASS V"/>
    <property type="match status" value="1"/>
</dbReference>
<organism evidence="6 7">
    <name type="scientific">Burkholderia cenocepacia</name>
    <dbReference type="NCBI Taxonomy" id="95486"/>
    <lineage>
        <taxon>Bacteria</taxon>
        <taxon>Pseudomonadati</taxon>
        <taxon>Pseudomonadota</taxon>
        <taxon>Betaproteobacteria</taxon>
        <taxon>Burkholderiales</taxon>
        <taxon>Burkholderiaceae</taxon>
        <taxon>Burkholderia</taxon>
        <taxon>Burkholderia cepacia complex</taxon>
    </lineage>
</organism>
<keyword evidence="6" id="KW-0808">Transferase</keyword>
<dbReference type="InterPro" id="IPR000192">
    <property type="entry name" value="Aminotrans_V_dom"/>
</dbReference>
<dbReference type="GO" id="GO:0004760">
    <property type="term" value="F:L-serine-pyruvate transaminase activity"/>
    <property type="evidence" value="ECO:0007669"/>
    <property type="project" value="TreeGrafter"/>
</dbReference>
<proteinExistence type="inferred from homology"/>
<evidence type="ECO:0000256" key="3">
    <source>
        <dbReference type="RuleBase" id="RU004075"/>
    </source>
</evidence>
<dbReference type="Gene3D" id="3.90.1150.10">
    <property type="entry name" value="Aspartate Aminotransferase, domain 1"/>
    <property type="match status" value="1"/>
</dbReference>
<evidence type="ECO:0000256" key="4">
    <source>
        <dbReference type="RuleBase" id="RU004504"/>
    </source>
</evidence>
<keyword evidence="6" id="KW-0032">Aminotransferase</keyword>
<evidence type="ECO:0000256" key="2">
    <source>
        <dbReference type="ARBA" id="ARBA00022898"/>
    </source>
</evidence>
<evidence type="ECO:0000259" key="5">
    <source>
        <dbReference type="Pfam" id="PF00266"/>
    </source>
</evidence>
<sequence length="515" mass="55691">MIFITVLVYFNRYGSRAEAAMSTERDVIDGENRALDARVEPFHTLAGNPFSIRMTGVRPAHGRLARFGDRATVALSGRACLLREAAERGMIDQFAMQRGGRPCTSFPHLLPAMSIDYSPIPCPVVVPLDAILPEEPLLMMGAGPVPIPAAVAKANTVVINHLGATMAKIIEQVKEMARYVFQTRTKWVLGVAGPGSAAMEMAISNLAWRGTRVLSIRNGFFSARMAEMATRVGADVATLEVADRAVASLDEIADAIARERPEIVTIVQGETSNTVWNRDLRDIAALAKAAGALVVVDAVCTLSTMPLEMDAWGIDAVITGGQKGLSSIPGVSLIAFSDAAWDRMKQRPEPNAHWCLDMALAENFWHNAGYHYTAPVSGVLALHEALRLVCAETLESRFARHLRCSLALQAGVESMGLKLYAPKDCRLNSVVGIETPEGLTPGMVCGHISKQYQVEISGSFGLPIVRIGQMGEQCREHNLFRTLHAFGRTMVDLKVPVDLPAGVAALEQELSRRGA</sequence>
<protein>
    <submittedName>
        <fullName evidence="6">Class V aminotransferase</fullName>
    </submittedName>
</protein>
<dbReference type="PROSITE" id="PS00595">
    <property type="entry name" value="AA_TRANSFER_CLASS_5"/>
    <property type="match status" value="1"/>
</dbReference>
<dbReference type="Pfam" id="PF00266">
    <property type="entry name" value="Aminotran_5"/>
    <property type="match status" value="1"/>
</dbReference>
<accession>A0A6J5JEY6</accession>
<dbReference type="InterPro" id="IPR015422">
    <property type="entry name" value="PyrdxlP-dep_Trfase_small"/>
</dbReference>
<feature type="domain" description="Aminotransferase class V" evidence="5">
    <location>
        <begin position="159"/>
        <end position="435"/>
    </location>
</feature>
<dbReference type="GO" id="GO:0019265">
    <property type="term" value="P:glycine biosynthetic process, by transamination of glyoxylate"/>
    <property type="evidence" value="ECO:0007669"/>
    <property type="project" value="TreeGrafter"/>
</dbReference>